<dbReference type="InterPro" id="IPR002347">
    <property type="entry name" value="SDR_fam"/>
</dbReference>
<dbReference type="PANTHER" id="PTHR42760">
    <property type="entry name" value="SHORT-CHAIN DEHYDROGENASES/REDUCTASES FAMILY MEMBER"/>
    <property type="match status" value="1"/>
</dbReference>
<evidence type="ECO:0000313" key="3">
    <source>
        <dbReference type="EMBL" id="MCQ8280105.1"/>
    </source>
</evidence>
<dbReference type="RefSeq" id="WP_422865592.1">
    <property type="nucleotide sequence ID" value="NZ_JAMSKV010000023.1"/>
</dbReference>
<comment type="similarity">
    <text evidence="1 2">Belongs to the short-chain dehydrogenases/reductases (SDR) family.</text>
</comment>
<proteinExistence type="inferred from homology"/>
<organism evidence="3 4">
    <name type="scientific">Endosaccharibacter trunci</name>
    <dbReference type="NCBI Taxonomy" id="2812733"/>
    <lineage>
        <taxon>Bacteria</taxon>
        <taxon>Pseudomonadati</taxon>
        <taxon>Pseudomonadota</taxon>
        <taxon>Alphaproteobacteria</taxon>
        <taxon>Acetobacterales</taxon>
        <taxon>Acetobacteraceae</taxon>
        <taxon>Endosaccharibacter</taxon>
    </lineage>
</organism>
<dbReference type="Gene3D" id="3.40.50.720">
    <property type="entry name" value="NAD(P)-binding Rossmann-like Domain"/>
    <property type="match status" value="1"/>
</dbReference>
<protein>
    <submittedName>
        <fullName evidence="3">SDR family oxidoreductase</fullName>
    </submittedName>
</protein>
<keyword evidence="4" id="KW-1185">Reference proteome</keyword>
<dbReference type="Pfam" id="PF00106">
    <property type="entry name" value="adh_short"/>
    <property type="match status" value="1"/>
</dbReference>
<accession>A0ABT1WB36</accession>
<dbReference type="SUPFAM" id="SSF51735">
    <property type="entry name" value="NAD(P)-binding Rossmann-fold domains"/>
    <property type="match status" value="1"/>
</dbReference>
<dbReference type="PRINTS" id="PR00081">
    <property type="entry name" value="GDHRDH"/>
</dbReference>
<evidence type="ECO:0000256" key="1">
    <source>
        <dbReference type="ARBA" id="ARBA00006484"/>
    </source>
</evidence>
<dbReference type="EMBL" id="JAMSKV010000023">
    <property type="protein sequence ID" value="MCQ8280105.1"/>
    <property type="molecule type" value="Genomic_DNA"/>
</dbReference>
<gene>
    <name evidence="3" type="ORF">NFI95_16810</name>
</gene>
<comment type="caution">
    <text evidence="3">The sequence shown here is derived from an EMBL/GenBank/DDBJ whole genome shotgun (WGS) entry which is preliminary data.</text>
</comment>
<name>A0ABT1WB36_9PROT</name>
<reference evidence="3 4" key="1">
    <citation type="submission" date="2022-06" db="EMBL/GenBank/DDBJ databases">
        <title>Endosaccharibacter gen. nov., sp. nov., endophytic bacteria isolated from sugarcane.</title>
        <authorList>
            <person name="Pitiwittayakul N."/>
            <person name="Yukphan P."/>
            <person name="Charoenyingcharoen P."/>
            <person name="Tanasupawat S."/>
        </authorList>
    </citation>
    <scope>NUCLEOTIDE SEQUENCE [LARGE SCALE GENOMIC DNA]</scope>
    <source>
        <strain evidence="3 4">KSS8</strain>
    </source>
</reference>
<dbReference type="Proteomes" id="UP001524587">
    <property type="component" value="Unassembled WGS sequence"/>
</dbReference>
<dbReference type="CDD" id="cd05233">
    <property type="entry name" value="SDR_c"/>
    <property type="match status" value="1"/>
</dbReference>
<evidence type="ECO:0000256" key="2">
    <source>
        <dbReference type="RuleBase" id="RU000363"/>
    </source>
</evidence>
<dbReference type="InterPro" id="IPR036291">
    <property type="entry name" value="NAD(P)-bd_dom_sf"/>
</dbReference>
<sequence length="270" mass="27856">MSWSAPTSAAGTAPVALVTGASAGTGQALSLALAAAGYAVAVLARREAALAELVDAIGAGGGRGLALVCDVGDPDAVSGALDRFLDWSGGRIDVLVNAAGQPGPVAVPIGEVPLAEFERLWTVNLRAPFLFMSRLLPVMYRQGCGRVVNIGGNHAMRGRAGRSPYSASKWGLRGLTRTAALEAGSHGVTVNFVAPGPIAIERMKRNWRDRAEREGRTEAAVLADYMRDMGAALGRPSEAEDVVATVMFLLGPGGRNITGQDLVVDGGIIV</sequence>
<dbReference type="PRINTS" id="PR00080">
    <property type="entry name" value="SDRFAMILY"/>
</dbReference>
<evidence type="ECO:0000313" key="4">
    <source>
        <dbReference type="Proteomes" id="UP001524587"/>
    </source>
</evidence>
<dbReference type="PANTHER" id="PTHR42760:SF40">
    <property type="entry name" value="3-OXOACYL-[ACYL-CARRIER-PROTEIN] REDUCTASE, CHLOROPLASTIC"/>
    <property type="match status" value="1"/>
</dbReference>